<reference evidence="7 8" key="1">
    <citation type="submission" date="2013-02" db="EMBL/GenBank/DDBJ databases">
        <title>The complete genome sequence of Corynebacterium callunae DSM 20147.</title>
        <authorList>
            <person name="Ruckert C."/>
            <person name="Albersmeier A."/>
            <person name="Kalinowski J."/>
        </authorList>
    </citation>
    <scope>NUCLEOTIDE SEQUENCE [LARGE SCALE GENOMIC DNA]</scope>
    <source>
        <strain evidence="7 8">DSM 20147</strain>
    </source>
</reference>
<evidence type="ECO:0000256" key="4">
    <source>
        <dbReference type="ARBA" id="ARBA00022857"/>
    </source>
</evidence>
<comment type="cofactor">
    <cofactor evidence="1">
        <name>FMN</name>
        <dbReference type="ChEBI" id="CHEBI:58210"/>
    </cofactor>
</comment>
<evidence type="ECO:0000313" key="8">
    <source>
        <dbReference type="Proteomes" id="UP000011760"/>
    </source>
</evidence>
<keyword evidence="5" id="KW-0560">Oxidoreductase</keyword>
<keyword evidence="2" id="KW-0285">Flavoprotein</keyword>
<dbReference type="Gene3D" id="3.20.20.70">
    <property type="entry name" value="Aldolase class I"/>
    <property type="match status" value="1"/>
</dbReference>
<dbReference type="InterPro" id="IPR001155">
    <property type="entry name" value="OxRdtase_FMN_N"/>
</dbReference>
<evidence type="ECO:0000259" key="6">
    <source>
        <dbReference type="Pfam" id="PF00724"/>
    </source>
</evidence>
<evidence type="ECO:0000256" key="5">
    <source>
        <dbReference type="ARBA" id="ARBA00023002"/>
    </source>
</evidence>
<dbReference type="EMBL" id="CP004354">
    <property type="protein sequence ID" value="AGG67976.1"/>
    <property type="molecule type" value="Genomic_DNA"/>
</dbReference>
<accession>M1TUW5</accession>
<dbReference type="InterPro" id="IPR013785">
    <property type="entry name" value="Aldolase_TIM"/>
</dbReference>
<gene>
    <name evidence="7" type="ORF">H924_12785</name>
</gene>
<protein>
    <submittedName>
        <fullName evidence="7">NADH-dependent flavin oxidoreductase</fullName>
    </submittedName>
</protein>
<evidence type="ECO:0000256" key="2">
    <source>
        <dbReference type="ARBA" id="ARBA00022630"/>
    </source>
</evidence>
<dbReference type="GO" id="GO:0050661">
    <property type="term" value="F:NADP binding"/>
    <property type="evidence" value="ECO:0007669"/>
    <property type="project" value="InterPro"/>
</dbReference>
<dbReference type="Proteomes" id="UP000011760">
    <property type="component" value="Chromosome"/>
</dbReference>
<dbReference type="InterPro" id="IPR044152">
    <property type="entry name" value="YqjM-like"/>
</dbReference>
<sequence>MGVQLNHAGRKASTYPWLPGVPNGTQSEAEGGWQTFAPSAVAQEGLDTPQELTIDGIKKVVADFAAAAQRAVEAGFDVIEIHGAHGYLLHQFLSPISNKRTDEYGGSFENRTRLFREVATAIRSVIPEGMPLVARISATDWIDDEPSWDGDQTVKLVADLKELGVDAVDISTGGVAAARIPVGPSYQVEFARQVKQEVGIPTSAVGMITEAQQAQQHLDNGDADIITIGRAALREPSWPLKAAHQLGLKTEEIHYPRSYWRGVW</sequence>
<dbReference type="Pfam" id="PF00724">
    <property type="entry name" value="Oxidored_FMN"/>
    <property type="match status" value="1"/>
</dbReference>
<dbReference type="GO" id="GO:0003959">
    <property type="term" value="F:NADPH dehydrogenase activity"/>
    <property type="evidence" value="ECO:0007669"/>
    <property type="project" value="InterPro"/>
</dbReference>
<dbReference type="AlphaFoldDB" id="M1TUW5"/>
<organism evidence="7 8">
    <name type="scientific">Corynebacterium callunae DSM 20147</name>
    <dbReference type="NCBI Taxonomy" id="1121353"/>
    <lineage>
        <taxon>Bacteria</taxon>
        <taxon>Bacillati</taxon>
        <taxon>Actinomycetota</taxon>
        <taxon>Actinomycetes</taxon>
        <taxon>Mycobacteriales</taxon>
        <taxon>Corynebacteriaceae</taxon>
        <taxon>Corynebacterium</taxon>
    </lineage>
</organism>
<proteinExistence type="predicted"/>
<dbReference type="GO" id="GO:0010181">
    <property type="term" value="F:FMN binding"/>
    <property type="evidence" value="ECO:0007669"/>
    <property type="project" value="InterPro"/>
</dbReference>
<evidence type="ECO:0000256" key="3">
    <source>
        <dbReference type="ARBA" id="ARBA00022643"/>
    </source>
</evidence>
<evidence type="ECO:0000256" key="1">
    <source>
        <dbReference type="ARBA" id="ARBA00001917"/>
    </source>
</evidence>
<dbReference type="HOGENOM" id="CLU_012153_2_1_11"/>
<keyword evidence="3" id="KW-0288">FMN</keyword>
<feature type="domain" description="NADH:flavin oxidoreductase/NADH oxidase N-terminal" evidence="6">
    <location>
        <begin position="2"/>
        <end position="246"/>
    </location>
</feature>
<name>M1TUW5_9CORY</name>
<keyword evidence="8" id="KW-1185">Reference proteome</keyword>
<dbReference type="STRING" id="1121353.H924_12785"/>
<evidence type="ECO:0000313" key="7">
    <source>
        <dbReference type="EMBL" id="AGG67976.1"/>
    </source>
</evidence>
<dbReference type="KEGG" id="ccn:H924_12785"/>
<keyword evidence="4" id="KW-0521">NADP</keyword>
<dbReference type="PANTHER" id="PTHR43303">
    <property type="entry name" value="NADPH DEHYDROGENASE C23G7.10C-RELATED"/>
    <property type="match status" value="1"/>
</dbReference>
<dbReference type="PATRIC" id="fig|1121353.3.peg.2613"/>
<dbReference type="eggNOG" id="COG1902">
    <property type="taxonomic scope" value="Bacteria"/>
</dbReference>
<dbReference type="PANTHER" id="PTHR43303:SF4">
    <property type="entry name" value="NADPH DEHYDROGENASE C23G7.10C-RELATED"/>
    <property type="match status" value="1"/>
</dbReference>
<dbReference type="SUPFAM" id="SSF51395">
    <property type="entry name" value="FMN-linked oxidoreductases"/>
    <property type="match status" value="1"/>
</dbReference>